<reference evidence="2" key="1">
    <citation type="journal article" date="2019" name="Int. J. Syst. Evol. Microbiol.">
        <title>The Global Catalogue of Microorganisms (GCM) 10K type strain sequencing project: providing services to taxonomists for standard genome sequencing and annotation.</title>
        <authorList>
            <consortium name="The Broad Institute Genomics Platform"/>
            <consortium name="The Broad Institute Genome Sequencing Center for Infectious Disease"/>
            <person name="Wu L."/>
            <person name="Ma J."/>
        </authorList>
    </citation>
    <scope>NUCLEOTIDE SEQUENCE [LARGE SCALE GENOMIC DNA]</scope>
    <source>
        <strain evidence="2">JCM 16898</strain>
    </source>
</reference>
<evidence type="ECO:0000313" key="2">
    <source>
        <dbReference type="Proteomes" id="UP001500689"/>
    </source>
</evidence>
<dbReference type="Proteomes" id="UP001500689">
    <property type="component" value="Unassembled WGS sequence"/>
</dbReference>
<dbReference type="EMBL" id="BAAAZN010000006">
    <property type="protein sequence ID" value="GAA3546032.1"/>
    <property type="molecule type" value="Genomic_DNA"/>
</dbReference>
<accession>A0ABP6W7A7</accession>
<keyword evidence="2" id="KW-1185">Reference proteome</keyword>
<evidence type="ECO:0000313" key="1">
    <source>
        <dbReference type="EMBL" id="GAA3546032.1"/>
    </source>
</evidence>
<organism evidence="1 2">
    <name type="scientific">Amycolatopsis ultiminotia</name>
    <dbReference type="NCBI Taxonomy" id="543629"/>
    <lineage>
        <taxon>Bacteria</taxon>
        <taxon>Bacillati</taxon>
        <taxon>Actinomycetota</taxon>
        <taxon>Actinomycetes</taxon>
        <taxon>Pseudonocardiales</taxon>
        <taxon>Pseudonocardiaceae</taxon>
        <taxon>Amycolatopsis</taxon>
    </lineage>
</organism>
<protein>
    <submittedName>
        <fullName evidence="1">Uncharacterized protein</fullName>
    </submittedName>
</protein>
<sequence>MPATLGNPPARLRADPAIVSVAGPRTCCPAFPGWCARAGVPFLVTPGWDSATVEIVPEFKMPLYGADPDRGDLAP</sequence>
<proteinExistence type="predicted"/>
<gene>
    <name evidence="1" type="ORF">GCM10022222_32120</name>
</gene>
<name>A0ABP6W7A7_9PSEU</name>
<comment type="caution">
    <text evidence="1">The sequence shown here is derived from an EMBL/GenBank/DDBJ whole genome shotgun (WGS) entry which is preliminary data.</text>
</comment>